<dbReference type="RefSeq" id="WP_117504752.1">
    <property type="nucleotide sequence ID" value="NZ_QVEQ01000002.1"/>
</dbReference>
<dbReference type="Gene3D" id="3.30.450.20">
    <property type="entry name" value="PAS domain"/>
    <property type="match status" value="1"/>
</dbReference>
<gene>
    <name evidence="1" type="ORF">DWZ89_03780</name>
</gene>
<dbReference type="EMBL" id="QVEQ01000002">
    <property type="protein sequence ID" value="RGB72681.1"/>
    <property type="molecule type" value="Genomic_DNA"/>
</dbReference>
<sequence>MADLNAYFKSIIDQDRESVVICDLNHIIIYMNPVAVVDYKKYGGASLLGKSLLACHNPHSVEAIRKVVEWFAADASHNIVYTYHNAKHDRDVYMVALRDEDGTLIGYYEKHDSRKAETMKQYDLF</sequence>
<dbReference type="AlphaFoldDB" id="A0A3E2TCQ4"/>
<dbReference type="InterPro" id="IPR035965">
    <property type="entry name" value="PAS-like_dom_sf"/>
</dbReference>
<comment type="caution">
    <text evidence="1">The sequence shown here is derived from an EMBL/GenBank/DDBJ whole genome shotgun (WGS) entry which is preliminary data.</text>
</comment>
<evidence type="ECO:0000313" key="2">
    <source>
        <dbReference type="Proteomes" id="UP000261140"/>
    </source>
</evidence>
<reference evidence="1 2" key="1">
    <citation type="submission" date="2018-08" db="EMBL/GenBank/DDBJ databases">
        <title>A genome reference for cultivated species of the human gut microbiota.</title>
        <authorList>
            <person name="Zou Y."/>
            <person name="Xue W."/>
            <person name="Luo G."/>
        </authorList>
    </citation>
    <scope>NUCLEOTIDE SEQUENCE [LARGE SCALE GENOMIC DNA]</scope>
    <source>
        <strain evidence="1 2">AF36-11AT</strain>
    </source>
</reference>
<organism evidence="1 2">
    <name type="scientific">Faecalibacterium prausnitzii</name>
    <dbReference type="NCBI Taxonomy" id="853"/>
    <lineage>
        <taxon>Bacteria</taxon>
        <taxon>Bacillati</taxon>
        <taxon>Bacillota</taxon>
        <taxon>Clostridia</taxon>
        <taxon>Eubacteriales</taxon>
        <taxon>Oscillospiraceae</taxon>
        <taxon>Faecalibacterium</taxon>
    </lineage>
</organism>
<accession>A0A3E2TCQ4</accession>
<name>A0A3E2TCQ4_9FIRM</name>
<dbReference type="SUPFAM" id="SSF55785">
    <property type="entry name" value="PYP-like sensor domain (PAS domain)"/>
    <property type="match status" value="1"/>
</dbReference>
<evidence type="ECO:0000313" key="1">
    <source>
        <dbReference type="EMBL" id="RGB72681.1"/>
    </source>
</evidence>
<dbReference type="Proteomes" id="UP000261140">
    <property type="component" value="Unassembled WGS sequence"/>
</dbReference>
<protein>
    <submittedName>
        <fullName evidence="1">Fatty acid/phospholipid synthesis protein PlsX</fullName>
    </submittedName>
</protein>
<proteinExistence type="predicted"/>